<organism evidence="3 4">
    <name type="scientific">Rariglobus hedericola</name>
    <dbReference type="NCBI Taxonomy" id="2597822"/>
    <lineage>
        <taxon>Bacteria</taxon>
        <taxon>Pseudomonadati</taxon>
        <taxon>Verrucomicrobiota</taxon>
        <taxon>Opitutia</taxon>
        <taxon>Opitutales</taxon>
        <taxon>Opitutaceae</taxon>
        <taxon>Rariglobus</taxon>
    </lineage>
</organism>
<protein>
    <submittedName>
        <fullName evidence="3">Uncharacterized protein</fullName>
    </submittedName>
</protein>
<name>A0A556QK59_9BACT</name>
<keyword evidence="4" id="KW-1185">Reference proteome</keyword>
<reference evidence="3 4" key="1">
    <citation type="submission" date="2019-07" db="EMBL/GenBank/DDBJ databases">
        <title>Description of 53C-WASEF.</title>
        <authorList>
            <person name="Pitt A."/>
            <person name="Hahn M.W."/>
        </authorList>
    </citation>
    <scope>NUCLEOTIDE SEQUENCE [LARGE SCALE GENOMIC DNA]</scope>
    <source>
        <strain evidence="3 4">53C-WASEF</strain>
    </source>
</reference>
<dbReference type="Proteomes" id="UP000315648">
    <property type="component" value="Unassembled WGS sequence"/>
</dbReference>
<feature type="compositionally biased region" description="Low complexity" evidence="1">
    <location>
        <begin position="37"/>
        <end position="50"/>
    </location>
</feature>
<dbReference type="OrthoDB" id="192545at2"/>
<feature type="signal peptide" evidence="2">
    <location>
        <begin position="1"/>
        <end position="16"/>
    </location>
</feature>
<gene>
    <name evidence="3" type="ORF">FPL22_13065</name>
</gene>
<dbReference type="AlphaFoldDB" id="A0A556QK59"/>
<dbReference type="RefSeq" id="WP_144230856.1">
    <property type="nucleotide sequence ID" value="NZ_CBCRVV010000006.1"/>
</dbReference>
<feature type="region of interest" description="Disordered" evidence="1">
    <location>
        <begin position="107"/>
        <end position="144"/>
    </location>
</feature>
<evidence type="ECO:0000256" key="1">
    <source>
        <dbReference type="SAM" id="MobiDB-lite"/>
    </source>
</evidence>
<evidence type="ECO:0000313" key="4">
    <source>
        <dbReference type="Proteomes" id="UP000315648"/>
    </source>
</evidence>
<dbReference type="EMBL" id="VMBG01000002">
    <property type="protein sequence ID" value="TSJ77035.1"/>
    <property type="molecule type" value="Genomic_DNA"/>
</dbReference>
<sequence length="443" mass="50880">MKALPLVLVASLVANAALVTASLRQRSAAQEASLSPRASTASISTTARSTGPASSLKLSPELVESLNSGNSETLRDFLRAAGFSEDMVRSIVQMRIWKTYEARFKALNPQQNPDPNKPWWKEDRSQQNRWNGGMTKAQRDESRRLQREVRDETERLLGPDVNQNRWQDQRLSFLAPEKRQSLQDIQQDYQELMSEVQQDMQGFRLASDVEKLRFLQEEQKRDIEALMTPEERQDYDLRMSNTAQQLRWKMTQYDATEAEYLAIFPLQKAFDEKYNPRNNDPYGYSEQPPRDQNYWKERQAAEKQLQEQIKSMLGEQRYADSLRNQENDYQQLEAATRRLELPADTPTRLYALRDTASASVEQIAANTNLATDQKKEALAALASRTRDQVRSALGNEGAEAYFKNNGMGWLKELEKGNTITFRKDATGWETKALPKEPKKPATK</sequence>
<evidence type="ECO:0000256" key="2">
    <source>
        <dbReference type="SAM" id="SignalP"/>
    </source>
</evidence>
<keyword evidence="2" id="KW-0732">Signal</keyword>
<proteinExistence type="predicted"/>
<feature type="chain" id="PRO_5021822464" evidence="2">
    <location>
        <begin position="17"/>
        <end position="443"/>
    </location>
</feature>
<comment type="caution">
    <text evidence="3">The sequence shown here is derived from an EMBL/GenBank/DDBJ whole genome shotgun (WGS) entry which is preliminary data.</text>
</comment>
<evidence type="ECO:0000313" key="3">
    <source>
        <dbReference type="EMBL" id="TSJ77035.1"/>
    </source>
</evidence>
<feature type="region of interest" description="Disordered" evidence="1">
    <location>
        <begin position="29"/>
        <end position="57"/>
    </location>
</feature>
<accession>A0A556QK59</accession>